<name>A0A816QI39_BRANA</name>
<protein>
    <submittedName>
        <fullName evidence="1">(rape) hypothetical protein</fullName>
    </submittedName>
</protein>
<dbReference type="AlphaFoldDB" id="A0A816QI39"/>
<dbReference type="Proteomes" id="UP001295469">
    <property type="component" value="Chromosome C06"/>
</dbReference>
<gene>
    <name evidence="1" type="ORF">DARMORV10_C06P37670.1</name>
</gene>
<proteinExistence type="predicted"/>
<accession>A0A816QI39</accession>
<evidence type="ECO:0000313" key="1">
    <source>
        <dbReference type="EMBL" id="CAF2062147.1"/>
    </source>
</evidence>
<dbReference type="EMBL" id="HG994370">
    <property type="protein sequence ID" value="CAF2062147.1"/>
    <property type="molecule type" value="Genomic_DNA"/>
</dbReference>
<organism evidence="1">
    <name type="scientific">Brassica napus</name>
    <name type="common">Rape</name>
    <dbReference type="NCBI Taxonomy" id="3708"/>
    <lineage>
        <taxon>Eukaryota</taxon>
        <taxon>Viridiplantae</taxon>
        <taxon>Streptophyta</taxon>
        <taxon>Embryophyta</taxon>
        <taxon>Tracheophyta</taxon>
        <taxon>Spermatophyta</taxon>
        <taxon>Magnoliopsida</taxon>
        <taxon>eudicotyledons</taxon>
        <taxon>Gunneridae</taxon>
        <taxon>Pentapetalae</taxon>
        <taxon>rosids</taxon>
        <taxon>malvids</taxon>
        <taxon>Brassicales</taxon>
        <taxon>Brassicaceae</taxon>
        <taxon>Brassiceae</taxon>
        <taxon>Brassica</taxon>
    </lineage>
</organism>
<sequence>MYRASVVSVFPCEKGCCVDELWRLDNALRSRSGKTEQRHRVHFTFKRSHWSMHSTWKLWAQDLPEQESSKVQDAIVVCILCSPQASLPSLLLFDKFHYIYVESRIGSQCLMDPITPCT</sequence>
<reference evidence="1" key="1">
    <citation type="submission" date="2021-01" db="EMBL/GenBank/DDBJ databases">
        <authorList>
            <consortium name="Genoscope - CEA"/>
            <person name="William W."/>
        </authorList>
    </citation>
    <scope>NUCLEOTIDE SEQUENCE</scope>
</reference>